<feature type="transmembrane region" description="Helical" evidence="1">
    <location>
        <begin position="12"/>
        <end position="30"/>
    </location>
</feature>
<sequence>MFSAYTWMDYLKIVSIGGLLYYAFVALRYYPKEIENLFGRKKWPPHGVDSIQSAPDAYTHAEVAVAGSNLNDAELLMGEAKDLITRGQINQVTKAELLQGLQQLFSSHFQLGSPAFRGAINEFIVSESESRGNVRLTEEEVDLLWTK</sequence>
<keyword evidence="1" id="KW-0812">Transmembrane</keyword>
<evidence type="ECO:0000313" key="2">
    <source>
        <dbReference type="EMBL" id="UYQ92163.1"/>
    </source>
</evidence>
<evidence type="ECO:0000313" key="3">
    <source>
        <dbReference type="Proteomes" id="UP001162741"/>
    </source>
</evidence>
<protein>
    <submittedName>
        <fullName evidence="2">Uncharacterized protein</fullName>
    </submittedName>
</protein>
<reference evidence="2" key="1">
    <citation type="submission" date="2022-10" db="EMBL/GenBank/DDBJ databases">
        <title>Chitinophaga sp. nov., isolated from soil.</title>
        <authorList>
            <person name="Jeon C.O."/>
        </authorList>
    </citation>
    <scope>NUCLEOTIDE SEQUENCE</scope>
    <source>
        <strain evidence="2">R8</strain>
    </source>
</reference>
<dbReference type="RefSeq" id="WP_264280474.1">
    <property type="nucleotide sequence ID" value="NZ_CP107006.1"/>
</dbReference>
<name>A0ABY6IXQ1_9BACT</name>
<keyword evidence="1" id="KW-1133">Transmembrane helix</keyword>
<gene>
    <name evidence="2" type="ORF">MKQ68_18920</name>
</gene>
<dbReference type="EMBL" id="CP107006">
    <property type="protein sequence ID" value="UYQ92163.1"/>
    <property type="molecule type" value="Genomic_DNA"/>
</dbReference>
<keyword evidence="3" id="KW-1185">Reference proteome</keyword>
<evidence type="ECO:0000256" key="1">
    <source>
        <dbReference type="SAM" id="Phobius"/>
    </source>
</evidence>
<dbReference type="Proteomes" id="UP001162741">
    <property type="component" value="Chromosome"/>
</dbReference>
<accession>A0ABY6IXQ1</accession>
<keyword evidence="1" id="KW-0472">Membrane</keyword>
<proteinExistence type="predicted"/>
<organism evidence="2 3">
    <name type="scientific">Chitinophaga horti</name>
    <dbReference type="NCBI Taxonomy" id="2920382"/>
    <lineage>
        <taxon>Bacteria</taxon>
        <taxon>Pseudomonadati</taxon>
        <taxon>Bacteroidota</taxon>
        <taxon>Chitinophagia</taxon>
        <taxon>Chitinophagales</taxon>
        <taxon>Chitinophagaceae</taxon>
        <taxon>Chitinophaga</taxon>
    </lineage>
</organism>